<gene>
    <name evidence="1" type="ORF">SAMN05421760_10210</name>
</gene>
<evidence type="ECO:0000313" key="1">
    <source>
        <dbReference type="EMBL" id="SIS52884.1"/>
    </source>
</evidence>
<dbReference type="EMBL" id="FTOE01000002">
    <property type="protein sequence ID" value="SIS52884.1"/>
    <property type="molecule type" value="Genomic_DNA"/>
</dbReference>
<sequence>MNAPKIIRGFAEPVRDSQQTFRQLLKAMSEPGSVVNLTSPDALTHLYSSTFAVCQALLDQQTPLWLSPEFNTADIRHNLHFHSGMPITDEPAKALFAIAYPGEITAMSEFSIGSCEYPETGCTLILQVNSVSSELTVSGLSAKEPSSGLSPLMSKQALTSLKLSGPGIATEKLIHISDLNDVLINYLVERPDSFPLGIDLVFVAEQSLVCIPRTTTVEVL</sequence>
<proteinExistence type="predicted"/>
<dbReference type="Proteomes" id="UP000185999">
    <property type="component" value="Unassembled WGS sequence"/>
</dbReference>
<organism evidence="1 2">
    <name type="scientific">Neptunomonas antarctica</name>
    <dbReference type="NCBI Taxonomy" id="619304"/>
    <lineage>
        <taxon>Bacteria</taxon>
        <taxon>Pseudomonadati</taxon>
        <taxon>Pseudomonadota</taxon>
        <taxon>Gammaproteobacteria</taxon>
        <taxon>Oceanospirillales</taxon>
        <taxon>Oceanospirillaceae</taxon>
        <taxon>Neptunomonas</taxon>
    </lineage>
</organism>
<dbReference type="Pfam" id="PF05845">
    <property type="entry name" value="PhnH"/>
    <property type="match status" value="1"/>
</dbReference>
<dbReference type="NCBIfam" id="TIGR03292">
    <property type="entry name" value="PhnH_redo"/>
    <property type="match status" value="1"/>
</dbReference>
<reference evidence="2" key="1">
    <citation type="submission" date="2017-01" db="EMBL/GenBank/DDBJ databases">
        <authorList>
            <person name="Varghese N."/>
            <person name="Submissions S."/>
        </authorList>
    </citation>
    <scope>NUCLEOTIDE SEQUENCE [LARGE SCALE GENOMIC DNA]</scope>
    <source>
        <strain evidence="2">DSM 22306</strain>
    </source>
</reference>
<dbReference type="RefSeq" id="WP_054340867.1">
    <property type="nucleotide sequence ID" value="NZ_FTOE01000002.1"/>
</dbReference>
<protein>
    <submittedName>
        <fullName evidence="1">Methylphosphonate degradation complex, subunit phnH</fullName>
    </submittedName>
</protein>
<dbReference type="InterPro" id="IPR038058">
    <property type="entry name" value="PhnH-like_sp"/>
</dbReference>
<name>A0A1N7JUK0_9GAMM</name>
<dbReference type="GO" id="GO:0019634">
    <property type="term" value="P:organic phosphonate metabolic process"/>
    <property type="evidence" value="ECO:0007669"/>
    <property type="project" value="InterPro"/>
</dbReference>
<dbReference type="Gene3D" id="3.40.50.11310">
    <property type="entry name" value="Bacterial phosphonate metabolism protein PhnH"/>
    <property type="match status" value="1"/>
</dbReference>
<dbReference type="STRING" id="619304.SAMN05421760_10210"/>
<accession>A0A1N7JUK0</accession>
<dbReference type="OrthoDB" id="9814509at2"/>
<dbReference type="SUPFAM" id="SSF159709">
    <property type="entry name" value="PhnH-like"/>
    <property type="match status" value="1"/>
</dbReference>
<dbReference type="InterPro" id="IPR008772">
    <property type="entry name" value="Phosphonate_metab_PhnH"/>
</dbReference>
<keyword evidence="2" id="KW-1185">Reference proteome</keyword>
<dbReference type="AlphaFoldDB" id="A0A1N7JUK0"/>
<dbReference type="PIRSF" id="PIRSF020680">
    <property type="entry name" value="PhnH"/>
    <property type="match status" value="1"/>
</dbReference>
<evidence type="ECO:0000313" key="2">
    <source>
        <dbReference type="Proteomes" id="UP000185999"/>
    </source>
</evidence>